<dbReference type="EMBL" id="JPMI01000142">
    <property type="protein sequence ID" value="KFA91443.1"/>
    <property type="molecule type" value="Genomic_DNA"/>
</dbReference>
<name>A0A084SSK8_9BACT</name>
<protein>
    <submittedName>
        <fullName evidence="4">4-coumarate--CoA ligase</fullName>
    </submittedName>
</protein>
<dbReference type="InterPro" id="IPR000873">
    <property type="entry name" value="AMP-dep_synth/lig_dom"/>
</dbReference>
<reference evidence="4 5" key="1">
    <citation type="submission" date="2014-07" db="EMBL/GenBank/DDBJ databases">
        <title>Draft Genome Sequence of Gephyronic Acid Producer, Cystobacter violaceus Strain Cb vi76.</title>
        <authorList>
            <person name="Stevens D.C."/>
            <person name="Young J."/>
            <person name="Carmichael R."/>
            <person name="Tan J."/>
            <person name="Taylor R.E."/>
        </authorList>
    </citation>
    <scope>NUCLEOTIDE SEQUENCE [LARGE SCALE GENOMIC DNA]</scope>
    <source>
        <strain evidence="4 5">Cb vi76</strain>
    </source>
</reference>
<sequence length="566" mass="61886">MAELIGLEQLMSRGRLPGHPVALREGGAVGFATLVARAAGWRAAFERHGGRRQALYFDDTFEFSAALLGAWHAGVCVYLPADAQPATLARLRDEVDGFAGKIPAEYAPLSPSEGREGGWTPLSPEARALVVYTSGSSGEPTAIPKRLRQLTHEVATLAALFEERLGEARVVSTVSHQHIYGLLFRVLWPLTAGRPFAAHGLTYPEDIVAALRQGPAGLIASPAHLKRLPDMLDWAQVRGNLRTLFSSGGPLPLEALQACRALLGQAPVEVYGSSETGGIAWRQRTGDDALAWRVMPGVEVGTREEMLTVRSPHLDLPEGDWLRTEDRVRLLPEGFELLGRGDRLLKLEEKRVSLSALERTLLEGGLLREARVLPLEDGHRLTLAVVAVPSEAGWKLHGEGGKRALNQALRQQLTSRFEPSAFPRRFRYLEAMPVNSQGKSTEAALAALFDPRRPRARVLEQSADRALLILEASADSPYFEGHFPGTPILPGVTQVHWAIHFGRELFTLPPDFLRLAALKFQRVIQPGTSLTLELTWKKERGSLEFKLTSDAGVHASGRILFGGVNV</sequence>
<dbReference type="Proteomes" id="UP000028547">
    <property type="component" value="Unassembled WGS sequence"/>
</dbReference>
<dbReference type="InterPro" id="IPR042099">
    <property type="entry name" value="ANL_N_sf"/>
</dbReference>
<evidence type="ECO:0000259" key="3">
    <source>
        <dbReference type="Pfam" id="PF22818"/>
    </source>
</evidence>
<evidence type="ECO:0000256" key="1">
    <source>
        <dbReference type="ARBA" id="ARBA00022598"/>
    </source>
</evidence>
<evidence type="ECO:0000313" key="5">
    <source>
        <dbReference type="Proteomes" id="UP000028547"/>
    </source>
</evidence>
<evidence type="ECO:0000259" key="2">
    <source>
        <dbReference type="Pfam" id="PF00501"/>
    </source>
</evidence>
<comment type="caution">
    <text evidence="4">The sequence shown here is derived from an EMBL/GenBank/DDBJ whole genome shotgun (WGS) entry which is preliminary data.</text>
</comment>
<dbReference type="PANTHER" id="PTHR43767:SF8">
    <property type="entry name" value="LONG-CHAIN-FATTY-ACID--COA LIGASE"/>
    <property type="match status" value="1"/>
</dbReference>
<dbReference type="Pfam" id="PF22818">
    <property type="entry name" value="ApeI-like"/>
    <property type="match status" value="1"/>
</dbReference>
<dbReference type="Gene3D" id="3.40.50.12780">
    <property type="entry name" value="N-terminal domain of ligase-like"/>
    <property type="match status" value="1"/>
</dbReference>
<feature type="domain" description="ApeI dehydratase-like" evidence="3">
    <location>
        <begin position="461"/>
        <end position="558"/>
    </location>
</feature>
<dbReference type="AlphaFoldDB" id="A0A084SSK8"/>
<feature type="domain" description="AMP-dependent synthetase/ligase" evidence="2">
    <location>
        <begin position="121"/>
        <end position="287"/>
    </location>
</feature>
<accession>A0A084SSK8</accession>
<dbReference type="SUPFAM" id="SSF56801">
    <property type="entry name" value="Acetyl-CoA synthetase-like"/>
    <property type="match status" value="1"/>
</dbReference>
<keyword evidence="1 4" id="KW-0436">Ligase</keyword>
<dbReference type="PANTHER" id="PTHR43767">
    <property type="entry name" value="LONG-CHAIN-FATTY-ACID--COA LIGASE"/>
    <property type="match status" value="1"/>
</dbReference>
<dbReference type="Gene3D" id="3.30.300.30">
    <property type="match status" value="1"/>
</dbReference>
<organism evidence="4 5">
    <name type="scientific">Archangium violaceum Cb vi76</name>
    <dbReference type="NCBI Taxonomy" id="1406225"/>
    <lineage>
        <taxon>Bacteria</taxon>
        <taxon>Pseudomonadati</taxon>
        <taxon>Myxococcota</taxon>
        <taxon>Myxococcia</taxon>
        <taxon>Myxococcales</taxon>
        <taxon>Cystobacterineae</taxon>
        <taxon>Archangiaceae</taxon>
        <taxon>Archangium</taxon>
    </lineage>
</organism>
<proteinExistence type="predicted"/>
<dbReference type="SUPFAM" id="SSF54637">
    <property type="entry name" value="Thioesterase/thiol ester dehydrase-isomerase"/>
    <property type="match status" value="1"/>
</dbReference>
<dbReference type="RefSeq" id="WP_043398522.1">
    <property type="nucleotide sequence ID" value="NZ_JPMI01000142.1"/>
</dbReference>
<dbReference type="InterPro" id="IPR050237">
    <property type="entry name" value="ATP-dep_AMP-bd_enzyme"/>
</dbReference>
<gene>
    <name evidence="4" type="ORF">Q664_21765</name>
</gene>
<dbReference type="GO" id="GO:0016874">
    <property type="term" value="F:ligase activity"/>
    <property type="evidence" value="ECO:0007669"/>
    <property type="project" value="UniProtKB-KW"/>
</dbReference>
<dbReference type="InterPro" id="IPR045851">
    <property type="entry name" value="AMP-bd_C_sf"/>
</dbReference>
<dbReference type="InterPro" id="IPR054545">
    <property type="entry name" value="ApeI-like"/>
</dbReference>
<dbReference type="Pfam" id="PF00501">
    <property type="entry name" value="AMP-binding"/>
    <property type="match status" value="1"/>
</dbReference>
<dbReference type="InterPro" id="IPR029069">
    <property type="entry name" value="HotDog_dom_sf"/>
</dbReference>
<evidence type="ECO:0000313" key="4">
    <source>
        <dbReference type="EMBL" id="KFA91443.1"/>
    </source>
</evidence>
<dbReference type="Gene3D" id="3.10.129.10">
    <property type="entry name" value="Hotdog Thioesterase"/>
    <property type="match status" value="1"/>
</dbReference>